<dbReference type="InterPro" id="IPR028002">
    <property type="entry name" value="Myb_DNA-bind_5"/>
</dbReference>
<proteinExistence type="predicted"/>
<evidence type="ECO:0000256" key="2">
    <source>
        <dbReference type="ARBA" id="ARBA00016807"/>
    </source>
</evidence>
<organism evidence="8 9">
    <name type="scientific">Laodelphax striatellus</name>
    <name type="common">Small brown planthopper</name>
    <name type="synonym">Delphax striatella</name>
    <dbReference type="NCBI Taxonomy" id="195883"/>
    <lineage>
        <taxon>Eukaryota</taxon>
        <taxon>Metazoa</taxon>
        <taxon>Ecdysozoa</taxon>
        <taxon>Arthropoda</taxon>
        <taxon>Hexapoda</taxon>
        <taxon>Insecta</taxon>
        <taxon>Pterygota</taxon>
        <taxon>Neoptera</taxon>
        <taxon>Paraneoptera</taxon>
        <taxon>Hemiptera</taxon>
        <taxon>Auchenorrhyncha</taxon>
        <taxon>Fulgoroidea</taxon>
        <taxon>Delphacidae</taxon>
        <taxon>Criomorphinae</taxon>
        <taxon>Laodelphax</taxon>
    </lineage>
</organism>
<reference evidence="8 9" key="1">
    <citation type="journal article" date="2017" name="Gigascience">
        <title>Genome sequence of the small brown planthopper, Laodelphax striatellus.</title>
        <authorList>
            <person name="Zhu J."/>
            <person name="Jiang F."/>
            <person name="Wang X."/>
            <person name="Yang P."/>
            <person name="Bao Y."/>
            <person name="Zhao W."/>
            <person name="Wang W."/>
            <person name="Lu H."/>
            <person name="Wang Q."/>
            <person name="Cui N."/>
            <person name="Li J."/>
            <person name="Chen X."/>
            <person name="Luo L."/>
            <person name="Yu J."/>
            <person name="Kang L."/>
            <person name="Cui F."/>
        </authorList>
    </citation>
    <scope>NUCLEOTIDE SEQUENCE [LARGE SCALE GENOMIC DNA]</scope>
    <source>
        <strain evidence="8">Lst14</strain>
    </source>
</reference>
<gene>
    <name evidence="8" type="ORF">LSTR_LSTR000041</name>
</gene>
<keyword evidence="4" id="KW-0804">Transcription</keyword>
<dbReference type="AlphaFoldDB" id="A0A482X6D7"/>
<evidence type="ECO:0000256" key="6">
    <source>
        <dbReference type="SAM" id="MobiDB-lite"/>
    </source>
</evidence>
<dbReference type="Proteomes" id="UP000291343">
    <property type="component" value="Unassembled WGS sequence"/>
</dbReference>
<dbReference type="STRING" id="195883.A0A482X6D7"/>
<dbReference type="EMBL" id="QKKF02016774">
    <property type="protein sequence ID" value="RZF41327.1"/>
    <property type="molecule type" value="Genomic_DNA"/>
</dbReference>
<keyword evidence="3" id="KW-0805">Transcription regulation</keyword>
<comment type="function">
    <text evidence="5">Involved in transvection phenomena (= synapsis-dependent gene expression), where the synaptic pairing of chromosomes carrying genes with which zeste interacts influences the expression of these genes. Zeste binds to DNA and stimulates transcription from a nearby promoter.</text>
</comment>
<evidence type="ECO:0000256" key="4">
    <source>
        <dbReference type="ARBA" id="ARBA00023163"/>
    </source>
</evidence>
<dbReference type="Pfam" id="PF13873">
    <property type="entry name" value="Myb_DNA-bind_5"/>
    <property type="match status" value="1"/>
</dbReference>
<comment type="caution">
    <text evidence="8">The sequence shown here is derived from an EMBL/GenBank/DDBJ whole genome shotgun (WGS) entry which is preliminary data.</text>
</comment>
<dbReference type="OrthoDB" id="6340111at2759"/>
<sequence>MSWFKSVNCVMSDDELGSNLKIVWKTMKIVCIILMKNEEWQTVAQEFNCEFPCLIPRTVDQLKLLYKNVKARARRKIADLKVERKKTGGGKCSVEVAENEQRLISVLTEQFNPLQSTYDDDFGHHNVDENIREVEFESEDVNIFHVQDEGQPSQFDSSVFEESPSVNLETPAPPSDPAPTTASRKRKQQDGPADKLLQLRKEFLKEEHLIKMEFLKKEFEFKEALFQKEIDLKNAIMLVTWTGMESVI</sequence>
<evidence type="ECO:0000313" key="8">
    <source>
        <dbReference type="EMBL" id="RZF41327.1"/>
    </source>
</evidence>
<name>A0A482X6D7_LAOST</name>
<evidence type="ECO:0000256" key="5">
    <source>
        <dbReference type="ARBA" id="ARBA00025466"/>
    </source>
</evidence>
<comment type="subunit">
    <text evidence="1">Self-associates forming complexes of several hundred monomers.</text>
</comment>
<protein>
    <recommendedName>
        <fullName evidence="2">Regulatory protein zeste</fullName>
    </recommendedName>
</protein>
<evidence type="ECO:0000256" key="1">
    <source>
        <dbReference type="ARBA" id="ARBA00011764"/>
    </source>
</evidence>
<evidence type="ECO:0000259" key="7">
    <source>
        <dbReference type="Pfam" id="PF13873"/>
    </source>
</evidence>
<keyword evidence="9" id="KW-1185">Reference proteome</keyword>
<feature type="region of interest" description="Disordered" evidence="6">
    <location>
        <begin position="153"/>
        <end position="192"/>
    </location>
</feature>
<evidence type="ECO:0000256" key="3">
    <source>
        <dbReference type="ARBA" id="ARBA00023015"/>
    </source>
</evidence>
<evidence type="ECO:0000313" key="9">
    <source>
        <dbReference type="Proteomes" id="UP000291343"/>
    </source>
</evidence>
<accession>A0A482X6D7</accession>
<feature type="domain" description="Myb/SANT-like DNA-binding" evidence="7">
    <location>
        <begin position="33"/>
        <end position="79"/>
    </location>
</feature>
<dbReference type="InParanoid" id="A0A482X6D7"/>